<dbReference type="SUPFAM" id="SSF53756">
    <property type="entry name" value="UDP-Glycosyltransferase/glycogen phosphorylase"/>
    <property type="match status" value="1"/>
</dbReference>
<dbReference type="RefSeq" id="WP_018980725.1">
    <property type="nucleotide sequence ID" value="NZ_BAQD01000014.1"/>
</dbReference>
<dbReference type="SUPFAM" id="SSF53448">
    <property type="entry name" value="Nucleotide-diphospho-sugar transferases"/>
    <property type="match status" value="1"/>
</dbReference>
<keyword evidence="6" id="KW-1185">Reference proteome</keyword>
<dbReference type="Gene3D" id="3.90.550.10">
    <property type="entry name" value="Spore Coat Polysaccharide Biosynthesis Protein SpsA, Chain A"/>
    <property type="match status" value="1"/>
</dbReference>
<dbReference type="InterPro" id="IPR029044">
    <property type="entry name" value="Nucleotide-diphossugar_trans"/>
</dbReference>
<dbReference type="Proteomes" id="UP001062901">
    <property type="component" value="Unassembled WGS sequence"/>
</dbReference>
<gene>
    <name evidence="5" type="ORF">AA15669_1033</name>
</gene>
<evidence type="ECO:0000313" key="5">
    <source>
        <dbReference type="EMBL" id="GBQ06655.1"/>
    </source>
</evidence>
<evidence type="ECO:0000256" key="2">
    <source>
        <dbReference type="ARBA" id="ARBA00022676"/>
    </source>
</evidence>
<dbReference type="InterPro" id="IPR001173">
    <property type="entry name" value="Glyco_trans_2-like"/>
</dbReference>
<dbReference type="Pfam" id="PF00535">
    <property type="entry name" value="Glycos_transf_2"/>
    <property type="match status" value="1"/>
</dbReference>
<dbReference type="EMBL" id="BAQD01000014">
    <property type="protein sequence ID" value="GBQ06655.1"/>
    <property type="molecule type" value="Genomic_DNA"/>
</dbReference>
<reference evidence="5" key="1">
    <citation type="submission" date="2013-04" db="EMBL/GenBank/DDBJ databases">
        <title>The genome sequencing project of 58 acetic acid bacteria.</title>
        <authorList>
            <person name="Okamoto-Kainuma A."/>
            <person name="Ishikawa M."/>
            <person name="Umino S."/>
            <person name="Koizumi Y."/>
            <person name="Shiwa Y."/>
            <person name="Yoshikawa H."/>
            <person name="Matsutani M."/>
            <person name="Matsushita K."/>
        </authorList>
    </citation>
    <scope>NUCLEOTIDE SEQUENCE</scope>
    <source>
        <strain evidence="5">DSM 15669</strain>
    </source>
</reference>
<comment type="similarity">
    <text evidence="1">Belongs to the glycosyltransferase 2 family.</text>
</comment>
<evidence type="ECO:0000259" key="4">
    <source>
        <dbReference type="Pfam" id="PF00535"/>
    </source>
</evidence>
<protein>
    <submittedName>
        <fullName evidence="5">Glycosyltransferase</fullName>
    </submittedName>
</protein>
<dbReference type="PANTHER" id="PTHR43179">
    <property type="entry name" value="RHAMNOSYLTRANSFERASE WBBL"/>
    <property type="match status" value="1"/>
</dbReference>
<dbReference type="PANTHER" id="PTHR43179:SF12">
    <property type="entry name" value="GALACTOFURANOSYLTRANSFERASE GLFT2"/>
    <property type="match status" value="1"/>
</dbReference>
<name>A0ABQ0NZ09_9PROT</name>
<accession>A0ABQ0NZ09</accession>
<comment type="caution">
    <text evidence="5">The sequence shown here is derived from an EMBL/GenBank/DDBJ whole genome shotgun (WGS) entry which is preliminary data.</text>
</comment>
<evidence type="ECO:0000256" key="1">
    <source>
        <dbReference type="ARBA" id="ARBA00006739"/>
    </source>
</evidence>
<dbReference type="Gene3D" id="3.40.50.2000">
    <property type="entry name" value="Glycogen Phosphorylase B"/>
    <property type="match status" value="1"/>
</dbReference>
<keyword evidence="3" id="KW-0808">Transferase</keyword>
<proteinExistence type="inferred from homology"/>
<evidence type="ECO:0000313" key="6">
    <source>
        <dbReference type="Proteomes" id="UP001062901"/>
    </source>
</evidence>
<organism evidence="5 6">
    <name type="scientific">Saccharibacter floricola DSM 15669</name>
    <dbReference type="NCBI Taxonomy" id="1123227"/>
    <lineage>
        <taxon>Bacteria</taxon>
        <taxon>Pseudomonadati</taxon>
        <taxon>Pseudomonadota</taxon>
        <taxon>Alphaproteobacteria</taxon>
        <taxon>Acetobacterales</taxon>
        <taxon>Acetobacteraceae</taxon>
        <taxon>Saccharibacter</taxon>
    </lineage>
</organism>
<sequence length="978" mass="110745">MAEAFPPYVSYGLKISPEDEQRWHKEREREVREALERGLAYYEEGELKDSFYWLGRAERLSGDCSNVMLSYAMVALELNYCRICQPRFQLLRERYQLREAAFAEIWCLCRQERLQEAARCLGNALSRSFAVKGISDVAGHLAIQTGRPGWATLSNSGIISIHCAERVQLYLDSYDLGEMDPGPVLLSQWNDRGPKRLWSDYERLSVTVKGRHVLGSPFDIRTLTRCDGVVTVKDGQLEGWLWHPEEPDFEPKIWINDAFSLTPSEERDTVSDDRPLLRPWGFSFPLSSLPDVDKKTVVVRDTHQRLLRGAPLDPQIEQVLAGKTPIPTQFLPMMVGEGSATDDERARLKAARCAVIIPVYRDYEGTRDCLRSVLQTVPQDTVVVVINDASPDDGVVQYVQQLAEQKQIILRTNTCNRGYPYSVNVGLNLCHGRDVILLNSDTTVFPGWVERLRAWLALPHVGTATPFSNDGGLTSYPSVEQENIYPSRRKARFLDQLCQRIDQPDIIELPTGNGFCMAISAACLQATGLMRDQLFAQGYAEENDFCLRARAQGFRHVAAVTVYVRHRGHASFLEGYRGLLERNLALLNTLYPHYAQDVHDFKKRDPLYKVRRFLDECCLKERAGEAGSVLMIQHCLGGGVARVVRERGQSFLRKKVLALSMVPAEKGCVLEVCGSIESFPNLSYALPSERDQLCRLLRDVQLRHIEWHHLAGHAPWIRILHRVLEVPYDVFIHDHVWFCPRIALLTGDGHYCGEPSAEACQSCIDRWGQSLEPGLTIPALLERSSVELTAARRVVAPSSDAARRLKRHIMDVKTIDIEPLEDDRCLLQGERKPFYRHAKRRIGVLGGISRWKGYDVLVDLGRHIQKHDLPLELVLFGSTVDDEKLMEAGVRVTGPYREKDILLLLTVEKIDIGFIPSVAPETWCYVLGWLWKAGLDVLSFDIGASGDRIQASGRGHVIPLGVPIDFLAQYMLNYKKIR</sequence>
<evidence type="ECO:0000256" key="3">
    <source>
        <dbReference type="ARBA" id="ARBA00022679"/>
    </source>
</evidence>
<keyword evidence="2" id="KW-0328">Glycosyltransferase</keyword>
<feature type="domain" description="Glycosyltransferase 2-like" evidence="4">
    <location>
        <begin position="355"/>
        <end position="488"/>
    </location>
</feature>